<evidence type="ECO:0000313" key="1">
    <source>
        <dbReference type="EMBL" id="HFH29497.1"/>
    </source>
</evidence>
<comment type="caution">
    <text evidence="1">The sequence shown here is derived from an EMBL/GenBank/DDBJ whole genome shotgun (WGS) entry which is preliminary data.</text>
</comment>
<proteinExistence type="predicted"/>
<name>A0A7C3E5C1_9SPIR</name>
<gene>
    <name evidence="1" type="ORF">ENS59_08300</name>
</gene>
<dbReference type="EMBL" id="DSVL01000256">
    <property type="protein sequence ID" value="HFH29497.1"/>
    <property type="molecule type" value="Genomic_DNA"/>
</dbReference>
<dbReference type="Pfam" id="PF02810">
    <property type="entry name" value="SEC-C"/>
    <property type="match status" value="1"/>
</dbReference>
<dbReference type="Gene3D" id="3.10.450.50">
    <property type="match status" value="1"/>
</dbReference>
<sequence length="237" mass="27089">MLMNNWYGPFRRGCKALAKHKTTIAIKEFRYALEYCPVTASKEMARILFYLGLALDRSGQSGLAAKSWVNARKLVRSGPLSELYTRWINEYGMRKSGNPQLDDYRAFQSVQVFRYLSKRGSGRFCSEAERDVVYAVIDDAWKLIAKSRVLYALSCSQKIALFKKAKLDFPYMYAEDLLQDECEPIVGNFKRKSPGASPRLREDDPCPCGSGLPYRQCCGRLYSCVEHEHATSSQDKR</sequence>
<accession>A0A7C3E5C1</accession>
<dbReference type="AlphaFoldDB" id="A0A7C3E5C1"/>
<organism evidence="1">
    <name type="scientific">Gracilinema caldarium</name>
    <dbReference type="NCBI Taxonomy" id="215591"/>
    <lineage>
        <taxon>Bacteria</taxon>
        <taxon>Pseudomonadati</taxon>
        <taxon>Spirochaetota</taxon>
        <taxon>Spirochaetia</taxon>
        <taxon>Spirochaetales</taxon>
        <taxon>Breznakiellaceae</taxon>
        <taxon>Gracilinema</taxon>
    </lineage>
</organism>
<evidence type="ECO:0008006" key="2">
    <source>
        <dbReference type="Google" id="ProtNLM"/>
    </source>
</evidence>
<reference evidence="1" key="1">
    <citation type="journal article" date="2020" name="mSystems">
        <title>Genome- and Community-Level Interaction Insights into Carbon Utilization and Element Cycling Functions of Hydrothermarchaeota in Hydrothermal Sediment.</title>
        <authorList>
            <person name="Zhou Z."/>
            <person name="Liu Y."/>
            <person name="Xu W."/>
            <person name="Pan J."/>
            <person name="Luo Z.H."/>
            <person name="Li M."/>
        </authorList>
    </citation>
    <scope>NUCLEOTIDE SEQUENCE [LARGE SCALE GENOMIC DNA]</scope>
    <source>
        <strain evidence="1">SpSt-503</strain>
    </source>
</reference>
<dbReference type="SUPFAM" id="SSF103642">
    <property type="entry name" value="Sec-C motif"/>
    <property type="match status" value="1"/>
</dbReference>
<dbReference type="InterPro" id="IPR004027">
    <property type="entry name" value="SEC_C_motif"/>
</dbReference>
<protein>
    <recommendedName>
        <fullName evidence="2">SEC-C motif-containing protein</fullName>
    </recommendedName>
</protein>